<dbReference type="Pfam" id="PF01494">
    <property type="entry name" value="FAD_binding_3"/>
    <property type="match status" value="1"/>
</dbReference>
<keyword evidence="2" id="KW-0285">Flavoprotein</keyword>
<dbReference type="GO" id="GO:0004497">
    <property type="term" value="F:monooxygenase activity"/>
    <property type="evidence" value="ECO:0007669"/>
    <property type="project" value="UniProtKB-KW"/>
</dbReference>
<dbReference type="PANTHER" id="PTHR13789">
    <property type="entry name" value="MONOOXYGENASE"/>
    <property type="match status" value="1"/>
</dbReference>
<evidence type="ECO:0000256" key="2">
    <source>
        <dbReference type="ARBA" id="ARBA00022630"/>
    </source>
</evidence>
<dbReference type="GO" id="GO:0071949">
    <property type="term" value="F:FAD binding"/>
    <property type="evidence" value="ECO:0007669"/>
    <property type="project" value="InterPro"/>
</dbReference>
<dbReference type="EMBL" id="JARJCM010000051">
    <property type="protein sequence ID" value="KAJ7035283.1"/>
    <property type="molecule type" value="Genomic_DNA"/>
</dbReference>
<name>A0AAD6SZR1_9AGAR</name>
<evidence type="ECO:0000256" key="3">
    <source>
        <dbReference type="ARBA" id="ARBA00022827"/>
    </source>
</evidence>
<keyword evidence="5" id="KW-0503">Monooxygenase</keyword>
<dbReference type="SUPFAM" id="SSF51905">
    <property type="entry name" value="FAD/NAD(P)-binding domain"/>
    <property type="match status" value="1"/>
</dbReference>
<dbReference type="InterPro" id="IPR002938">
    <property type="entry name" value="FAD-bd"/>
</dbReference>
<dbReference type="InterPro" id="IPR036188">
    <property type="entry name" value="FAD/NAD-bd_sf"/>
</dbReference>
<dbReference type="AlphaFoldDB" id="A0AAD6SZR1"/>
<evidence type="ECO:0000256" key="1">
    <source>
        <dbReference type="ARBA" id="ARBA00007992"/>
    </source>
</evidence>
<accession>A0AAD6SZR1</accession>
<evidence type="ECO:0000256" key="5">
    <source>
        <dbReference type="ARBA" id="ARBA00023033"/>
    </source>
</evidence>
<reference evidence="7" key="1">
    <citation type="submission" date="2023-03" db="EMBL/GenBank/DDBJ databases">
        <title>Massive genome expansion in bonnet fungi (Mycena s.s.) driven by repeated elements and novel gene families across ecological guilds.</title>
        <authorList>
            <consortium name="Lawrence Berkeley National Laboratory"/>
            <person name="Harder C.B."/>
            <person name="Miyauchi S."/>
            <person name="Viragh M."/>
            <person name="Kuo A."/>
            <person name="Thoen E."/>
            <person name="Andreopoulos B."/>
            <person name="Lu D."/>
            <person name="Skrede I."/>
            <person name="Drula E."/>
            <person name="Henrissat B."/>
            <person name="Morin E."/>
            <person name="Kohler A."/>
            <person name="Barry K."/>
            <person name="LaButti K."/>
            <person name="Morin E."/>
            <person name="Salamov A."/>
            <person name="Lipzen A."/>
            <person name="Mereny Z."/>
            <person name="Hegedus B."/>
            <person name="Baldrian P."/>
            <person name="Stursova M."/>
            <person name="Weitz H."/>
            <person name="Taylor A."/>
            <person name="Grigoriev I.V."/>
            <person name="Nagy L.G."/>
            <person name="Martin F."/>
            <person name="Kauserud H."/>
        </authorList>
    </citation>
    <scope>NUCLEOTIDE SEQUENCE</scope>
    <source>
        <strain evidence="7">CBHHK200</strain>
    </source>
</reference>
<feature type="domain" description="FAD-binding" evidence="6">
    <location>
        <begin position="7"/>
        <end position="168"/>
    </location>
</feature>
<dbReference type="Proteomes" id="UP001218188">
    <property type="component" value="Unassembled WGS sequence"/>
</dbReference>
<dbReference type="PRINTS" id="PR00420">
    <property type="entry name" value="RNGMNOXGNASE"/>
</dbReference>
<dbReference type="Gene3D" id="3.50.50.60">
    <property type="entry name" value="FAD/NAD(P)-binding domain"/>
    <property type="match status" value="2"/>
</dbReference>
<comment type="caution">
    <text evidence="7">The sequence shown here is derived from an EMBL/GenBank/DDBJ whole genome shotgun (WGS) entry which is preliminary data.</text>
</comment>
<gene>
    <name evidence="7" type="ORF">C8F04DRAFT_955224</name>
</gene>
<protein>
    <recommendedName>
        <fullName evidence="6">FAD-binding domain-containing protein</fullName>
    </recommendedName>
</protein>
<keyword evidence="4" id="KW-0560">Oxidoreductase</keyword>
<sequence length="438" mass="48660">RLKIYFIIIGAGVTGLSCAIALRRNGHRVTVIEKNRNTTDPQHWRGIRMPPNLTKVLINWGLKDRLQSISVKLETNSRHDGELLSVQDWEEELLAETRGEYLFAHLSDLMVLLCDEATRLGVEIVFGTKVTNIQSTKTADDSGQWKWTINTDVGRTWCTDVIVGADGGSQGYCKVDNTLFCWLGRGRSVVGYPIVSPSLLASVSLLFSQGGLGTEEFALCAYGPDTQGDIVGKITEILDGTEPRLRNLLSPLLSSKSLQRHPVAIGKPLKNWVQRGGLVLIGTGAHPLPPGSVQEKAMDVEDGALLARLFSYLRSPDHIGTLLSVFGELRRGRCMAVMESEANILQYTCLPEGEHHAWDNALRAKKAAGLQALRAGGDHEETQEWWEVKEVFSYEVEDKADEWWLSWGAPRFRREVLDEVEVPATLSWGGQVKHEVVR</sequence>
<organism evidence="7 8">
    <name type="scientific">Mycena alexandri</name>
    <dbReference type="NCBI Taxonomy" id="1745969"/>
    <lineage>
        <taxon>Eukaryota</taxon>
        <taxon>Fungi</taxon>
        <taxon>Dikarya</taxon>
        <taxon>Basidiomycota</taxon>
        <taxon>Agaricomycotina</taxon>
        <taxon>Agaricomycetes</taxon>
        <taxon>Agaricomycetidae</taxon>
        <taxon>Agaricales</taxon>
        <taxon>Marasmiineae</taxon>
        <taxon>Mycenaceae</taxon>
        <taxon>Mycena</taxon>
    </lineage>
</organism>
<evidence type="ECO:0000313" key="7">
    <source>
        <dbReference type="EMBL" id="KAJ7035283.1"/>
    </source>
</evidence>
<keyword evidence="3" id="KW-0274">FAD</keyword>
<proteinExistence type="inferred from homology"/>
<keyword evidence="8" id="KW-1185">Reference proteome</keyword>
<evidence type="ECO:0000313" key="8">
    <source>
        <dbReference type="Proteomes" id="UP001218188"/>
    </source>
</evidence>
<comment type="similarity">
    <text evidence="1">Belongs to the paxM FAD-dependent monooxygenase family.</text>
</comment>
<feature type="non-terminal residue" evidence="7">
    <location>
        <position position="438"/>
    </location>
</feature>
<evidence type="ECO:0000256" key="4">
    <source>
        <dbReference type="ARBA" id="ARBA00023002"/>
    </source>
</evidence>
<dbReference type="InterPro" id="IPR050493">
    <property type="entry name" value="FAD-dep_Monooxygenase_BioMet"/>
</dbReference>
<dbReference type="PANTHER" id="PTHR13789:SF309">
    <property type="entry name" value="PUTATIVE (AFU_ORTHOLOGUE AFUA_6G14510)-RELATED"/>
    <property type="match status" value="1"/>
</dbReference>
<evidence type="ECO:0000259" key="6">
    <source>
        <dbReference type="Pfam" id="PF01494"/>
    </source>
</evidence>